<dbReference type="GO" id="GO:0051999">
    <property type="term" value="P:mannosyl-inositol phosphorylceramide biosynthetic process"/>
    <property type="evidence" value="ECO:0007669"/>
    <property type="project" value="TreeGrafter"/>
</dbReference>
<name>A0A2T3HNC8_9SPHI</name>
<organism evidence="2 3">
    <name type="scientific">Pedobacter yulinensis</name>
    <dbReference type="NCBI Taxonomy" id="2126353"/>
    <lineage>
        <taxon>Bacteria</taxon>
        <taxon>Pseudomonadati</taxon>
        <taxon>Bacteroidota</taxon>
        <taxon>Sphingobacteriia</taxon>
        <taxon>Sphingobacteriales</taxon>
        <taxon>Sphingobacteriaceae</taxon>
        <taxon>Pedobacter</taxon>
    </lineage>
</organism>
<gene>
    <name evidence="2" type="ORF">C7T94_03860</name>
</gene>
<dbReference type="GO" id="GO:0000030">
    <property type="term" value="F:mannosyltransferase activity"/>
    <property type="evidence" value="ECO:0007669"/>
    <property type="project" value="TreeGrafter"/>
</dbReference>
<dbReference type="Proteomes" id="UP000240912">
    <property type="component" value="Unassembled WGS sequence"/>
</dbReference>
<dbReference type="OrthoDB" id="9802987at2"/>
<dbReference type="GO" id="GO:0016020">
    <property type="term" value="C:membrane"/>
    <property type="evidence" value="ECO:0007669"/>
    <property type="project" value="GOC"/>
</dbReference>
<keyword evidence="3" id="KW-1185">Reference proteome</keyword>
<evidence type="ECO:0000256" key="1">
    <source>
        <dbReference type="ARBA" id="ARBA00022679"/>
    </source>
</evidence>
<dbReference type="InterPro" id="IPR051706">
    <property type="entry name" value="Glycosyltransferase_domain"/>
</dbReference>
<dbReference type="PANTHER" id="PTHR32385">
    <property type="entry name" value="MANNOSYL PHOSPHORYLINOSITOL CERAMIDE SYNTHASE"/>
    <property type="match status" value="1"/>
</dbReference>
<dbReference type="Pfam" id="PF04488">
    <property type="entry name" value="Gly_transf_sug"/>
    <property type="match status" value="1"/>
</dbReference>
<evidence type="ECO:0000313" key="2">
    <source>
        <dbReference type="EMBL" id="PST83891.1"/>
    </source>
</evidence>
<dbReference type="InterPro" id="IPR007577">
    <property type="entry name" value="GlycoTrfase_DXD_sugar-bd_CS"/>
</dbReference>
<proteinExistence type="predicted"/>
<protein>
    <recommendedName>
        <fullName evidence="4">Glycosyl transferase</fullName>
    </recommendedName>
</protein>
<evidence type="ECO:0008006" key="4">
    <source>
        <dbReference type="Google" id="ProtNLM"/>
    </source>
</evidence>
<dbReference type="InterPro" id="IPR029044">
    <property type="entry name" value="Nucleotide-diphossugar_trans"/>
</dbReference>
<reference evidence="2 3" key="1">
    <citation type="submission" date="2018-03" db="EMBL/GenBank/DDBJ databases">
        <authorList>
            <person name="Keele B.F."/>
        </authorList>
    </citation>
    <scope>NUCLEOTIDE SEQUENCE [LARGE SCALE GENOMIC DNA]</scope>
    <source>
        <strain evidence="2 3">YL28-9</strain>
    </source>
</reference>
<evidence type="ECO:0000313" key="3">
    <source>
        <dbReference type="Proteomes" id="UP000240912"/>
    </source>
</evidence>
<dbReference type="AlphaFoldDB" id="A0A2T3HNC8"/>
<dbReference type="EMBL" id="PYLS01000004">
    <property type="protein sequence ID" value="PST83891.1"/>
    <property type="molecule type" value="Genomic_DNA"/>
</dbReference>
<sequence>MMIPAILHFITGPRATKLNHDCMQSWNILERDGYEIKIWTDAEINLFIEHTYPIALPAILNARNHAEASDIARYLIVHHYGGYYIDWDIRLHNVSGFKQLCLEAPNGYLLYDEVSKSIASEHFSAGKHEEYLIRLVKDIIRTYDEKERSLMETPQYSGPFRMLSALRRHPAVRFDVIALKDVFEYNYSEIRQAREYGKAAIMTHFWSHSWIGLPE</sequence>
<dbReference type="PANTHER" id="PTHR32385:SF15">
    <property type="entry name" value="INOSITOL PHOSPHOCERAMIDE MANNOSYLTRANSFERASE 1"/>
    <property type="match status" value="1"/>
</dbReference>
<keyword evidence="1" id="KW-0808">Transferase</keyword>
<dbReference type="Gene3D" id="3.90.550.20">
    <property type="match status" value="1"/>
</dbReference>
<accession>A0A2T3HNC8</accession>
<comment type="caution">
    <text evidence="2">The sequence shown here is derived from an EMBL/GenBank/DDBJ whole genome shotgun (WGS) entry which is preliminary data.</text>
</comment>
<dbReference type="SUPFAM" id="SSF53448">
    <property type="entry name" value="Nucleotide-diphospho-sugar transferases"/>
    <property type="match status" value="1"/>
</dbReference>